<name>A0ABR4J5X0_9EURO</name>
<proteinExistence type="predicted"/>
<sequence>MDLYAWLNLTAEEEDSLVKWDLLPYKRSDDSLRENEVSAKKALIHERRPDIRVIKRIVVRAVEGVPDGKVEHICDTKDWQDIFPVGYRSSRASATPEANQCFDDEWRGDPSHNKLH</sequence>
<comment type="caution">
    <text evidence="2">The sequence shown here is derived from an EMBL/GenBank/DDBJ whole genome shotgun (WGS) entry which is preliminary data.</text>
</comment>
<feature type="region of interest" description="Disordered" evidence="1">
    <location>
        <begin position="91"/>
        <end position="116"/>
    </location>
</feature>
<evidence type="ECO:0000256" key="1">
    <source>
        <dbReference type="SAM" id="MobiDB-lite"/>
    </source>
</evidence>
<evidence type="ECO:0000313" key="3">
    <source>
        <dbReference type="Proteomes" id="UP001610446"/>
    </source>
</evidence>
<accession>A0ABR4J5X0</accession>
<gene>
    <name evidence="2" type="ORF">BJY01DRAFT_252677</name>
</gene>
<dbReference type="Proteomes" id="UP001610446">
    <property type="component" value="Unassembled WGS sequence"/>
</dbReference>
<evidence type="ECO:0000313" key="2">
    <source>
        <dbReference type="EMBL" id="KAL2835443.1"/>
    </source>
</evidence>
<dbReference type="EMBL" id="JBFXLU010000205">
    <property type="protein sequence ID" value="KAL2835443.1"/>
    <property type="molecule type" value="Genomic_DNA"/>
</dbReference>
<keyword evidence="3" id="KW-1185">Reference proteome</keyword>
<organism evidence="2 3">
    <name type="scientific">Aspergillus pseudoustus</name>
    <dbReference type="NCBI Taxonomy" id="1810923"/>
    <lineage>
        <taxon>Eukaryota</taxon>
        <taxon>Fungi</taxon>
        <taxon>Dikarya</taxon>
        <taxon>Ascomycota</taxon>
        <taxon>Pezizomycotina</taxon>
        <taxon>Eurotiomycetes</taxon>
        <taxon>Eurotiomycetidae</taxon>
        <taxon>Eurotiales</taxon>
        <taxon>Aspergillaceae</taxon>
        <taxon>Aspergillus</taxon>
        <taxon>Aspergillus subgen. Nidulantes</taxon>
    </lineage>
</organism>
<feature type="compositionally biased region" description="Basic and acidic residues" evidence="1">
    <location>
        <begin position="104"/>
        <end position="116"/>
    </location>
</feature>
<reference evidence="2 3" key="1">
    <citation type="submission" date="2024-07" db="EMBL/GenBank/DDBJ databases">
        <title>Section-level genome sequencing and comparative genomics of Aspergillus sections Usti and Cavernicolus.</title>
        <authorList>
            <consortium name="Lawrence Berkeley National Laboratory"/>
            <person name="Nybo J.L."/>
            <person name="Vesth T.C."/>
            <person name="Theobald S."/>
            <person name="Frisvad J.C."/>
            <person name="Larsen T.O."/>
            <person name="Kjaerboelling I."/>
            <person name="Rothschild-Mancinelli K."/>
            <person name="Lyhne E.K."/>
            <person name="Kogle M.E."/>
            <person name="Barry K."/>
            <person name="Clum A."/>
            <person name="Na H."/>
            <person name="Ledsgaard L."/>
            <person name="Lin J."/>
            <person name="Lipzen A."/>
            <person name="Kuo A."/>
            <person name="Riley R."/>
            <person name="Mondo S."/>
            <person name="Labutti K."/>
            <person name="Haridas S."/>
            <person name="Pangalinan J."/>
            <person name="Salamov A.A."/>
            <person name="Simmons B.A."/>
            <person name="Magnuson J.K."/>
            <person name="Chen J."/>
            <person name="Drula E."/>
            <person name="Henrissat B."/>
            <person name="Wiebenga A."/>
            <person name="Lubbers R.J."/>
            <person name="Gomes A.C."/>
            <person name="Makela M.R."/>
            <person name="Stajich J."/>
            <person name="Grigoriev I.V."/>
            <person name="Mortensen U.H."/>
            <person name="De Vries R.P."/>
            <person name="Baker S.E."/>
            <person name="Andersen M.R."/>
        </authorList>
    </citation>
    <scope>NUCLEOTIDE SEQUENCE [LARGE SCALE GENOMIC DNA]</scope>
    <source>
        <strain evidence="2 3">CBS 123904</strain>
    </source>
</reference>
<protein>
    <submittedName>
        <fullName evidence="2">Uncharacterized protein</fullName>
    </submittedName>
</protein>